<organism evidence="8 9">
    <name type="scientific">Thauera humireducens</name>
    <dbReference type="NCBI Taxonomy" id="1134435"/>
    <lineage>
        <taxon>Bacteria</taxon>
        <taxon>Pseudomonadati</taxon>
        <taxon>Pseudomonadota</taxon>
        <taxon>Betaproteobacteria</taxon>
        <taxon>Rhodocyclales</taxon>
        <taxon>Zoogloeaceae</taxon>
        <taxon>Thauera</taxon>
    </lineage>
</organism>
<dbReference type="GO" id="GO:0055085">
    <property type="term" value="P:transmembrane transport"/>
    <property type="evidence" value="ECO:0007669"/>
    <property type="project" value="InterPro"/>
</dbReference>
<feature type="transmembrane region" description="Helical" evidence="7">
    <location>
        <begin position="96"/>
        <end position="116"/>
    </location>
</feature>
<dbReference type="Proteomes" id="UP000036902">
    <property type="component" value="Chromosome"/>
</dbReference>
<sequence length="318" mass="33409">MLDILAITTPVFILIGLGFGAVRLGLFSKPDMRVLGTFVIRFALPAMLFQALSQRPFREVMNSGYLLAYALGSLAAMAATVLLARWVFKRSFRDSVVFGMGASLSNSAFIGLPVALQVLGPIATVAMALTMLVENLLMLPLVLILADSAGNRGASILRILRDIALNLLKNPMIIAIAIGFSFALTGIRLPQPLFKAIDMLSLASAAIALFVIGGNLAGSTVKGMGREVALVTGGKLLLHPLAVLLAVFLIPGISAELQAAAVFFACVPMFSIYAILGQKYGLEGLCSAVLVMATVVSFITISAFIWLVKVGGVIPGLG</sequence>
<keyword evidence="6 7" id="KW-0472">Membrane</keyword>
<evidence type="ECO:0000313" key="9">
    <source>
        <dbReference type="Proteomes" id="UP000036902"/>
    </source>
</evidence>
<dbReference type="STRING" id="1134435.AC731_016825"/>
<dbReference type="Pfam" id="PF03547">
    <property type="entry name" value="Mem_trans"/>
    <property type="match status" value="1"/>
</dbReference>
<dbReference type="EMBL" id="CP014646">
    <property type="protein sequence ID" value="AMO38455.1"/>
    <property type="molecule type" value="Genomic_DNA"/>
</dbReference>
<dbReference type="GO" id="GO:0016020">
    <property type="term" value="C:membrane"/>
    <property type="evidence" value="ECO:0007669"/>
    <property type="project" value="UniProtKB-SubCell"/>
</dbReference>
<keyword evidence="2" id="KW-0813">Transport</keyword>
<feature type="transmembrane region" description="Helical" evidence="7">
    <location>
        <begin position="122"/>
        <end position="146"/>
    </location>
</feature>
<evidence type="ECO:0000256" key="7">
    <source>
        <dbReference type="SAM" id="Phobius"/>
    </source>
</evidence>
<evidence type="ECO:0000256" key="5">
    <source>
        <dbReference type="ARBA" id="ARBA00022989"/>
    </source>
</evidence>
<feature type="transmembrane region" description="Helical" evidence="7">
    <location>
        <begin position="288"/>
        <end position="308"/>
    </location>
</feature>
<feature type="transmembrane region" description="Helical" evidence="7">
    <location>
        <begin position="229"/>
        <end position="251"/>
    </location>
</feature>
<keyword evidence="3" id="KW-1003">Cell membrane</keyword>
<feature type="transmembrane region" description="Helical" evidence="7">
    <location>
        <begin position="6"/>
        <end position="27"/>
    </location>
</feature>
<evidence type="ECO:0000256" key="1">
    <source>
        <dbReference type="ARBA" id="ARBA00004141"/>
    </source>
</evidence>
<feature type="transmembrane region" description="Helical" evidence="7">
    <location>
        <begin position="64"/>
        <end position="84"/>
    </location>
</feature>
<dbReference type="InterPro" id="IPR004776">
    <property type="entry name" value="Mem_transp_PIN-like"/>
</dbReference>
<evidence type="ECO:0000256" key="4">
    <source>
        <dbReference type="ARBA" id="ARBA00022692"/>
    </source>
</evidence>
<keyword evidence="9" id="KW-1185">Reference proteome</keyword>
<accession>A0A127K915</accession>
<dbReference type="AlphaFoldDB" id="A0A127K915"/>
<feature type="transmembrane region" description="Helical" evidence="7">
    <location>
        <begin position="257"/>
        <end position="276"/>
    </location>
</feature>
<reference evidence="9" key="1">
    <citation type="submission" date="2016-03" db="EMBL/GenBank/DDBJ databases">
        <authorList>
            <person name="Ma C."/>
            <person name="Zhou S."/>
            <person name="Yang G."/>
        </authorList>
    </citation>
    <scope>NUCLEOTIDE SEQUENCE [LARGE SCALE GENOMIC DNA]</scope>
    <source>
        <strain evidence="9">SgZ-1</strain>
    </source>
</reference>
<feature type="transmembrane region" description="Helical" evidence="7">
    <location>
        <begin position="34"/>
        <end position="52"/>
    </location>
</feature>
<dbReference type="RefSeq" id="WP_048707837.1">
    <property type="nucleotide sequence ID" value="NZ_CP014646.1"/>
</dbReference>
<feature type="transmembrane region" description="Helical" evidence="7">
    <location>
        <begin position="167"/>
        <end position="187"/>
    </location>
</feature>
<keyword evidence="5 7" id="KW-1133">Transmembrane helix</keyword>
<name>A0A127K915_9RHOO</name>
<keyword evidence="4 7" id="KW-0812">Transmembrane</keyword>
<dbReference type="PANTHER" id="PTHR36838">
    <property type="entry name" value="AUXIN EFFLUX CARRIER FAMILY PROTEIN"/>
    <property type="match status" value="1"/>
</dbReference>
<comment type="subcellular location">
    <subcellularLocation>
        <location evidence="1">Membrane</location>
        <topology evidence="1">Multi-pass membrane protein</topology>
    </subcellularLocation>
</comment>
<proteinExistence type="predicted"/>
<protein>
    <submittedName>
        <fullName evidence="8">Permease</fullName>
    </submittedName>
</protein>
<evidence type="ECO:0000313" key="8">
    <source>
        <dbReference type="EMBL" id="AMO38455.1"/>
    </source>
</evidence>
<evidence type="ECO:0000256" key="3">
    <source>
        <dbReference type="ARBA" id="ARBA00022475"/>
    </source>
</evidence>
<dbReference type="PANTHER" id="PTHR36838:SF1">
    <property type="entry name" value="SLR1864 PROTEIN"/>
    <property type="match status" value="1"/>
</dbReference>
<evidence type="ECO:0000256" key="6">
    <source>
        <dbReference type="ARBA" id="ARBA00023136"/>
    </source>
</evidence>
<evidence type="ECO:0000256" key="2">
    <source>
        <dbReference type="ARBA" id="ARBA00022448"/>
    </source>
</evidence>
<gene>
    <name evidence="8" type="ORF">AC731_016825</name>
</gene>
<feature type="transmembrane region" description="Helical" evidence="7">
    <location>
        <begin position="199"/>
        <end position="217"/>
    </location>
</feature>
<dbReference type="KEGG" id="thu:AC731_016825"/>